<evidence type="ECO:0000313" key="1">
    <source>
        <dbReference type="EMBL" id="KOF84794.1"/>
    </source>
</evidence>
<name>A0A0L8H6S8_OCTBM</name>
<proteinExistence type="predicted"/>
<dbReference type="EMBL" id="KQ419033">
    <property type="protein sequence ID" value="KOF84794.1"/>
    <property type="molecule type" value="Genomic_DNA"/>
</dbReference>
<gene>
    <name evidence="1" type="ORF">OCBIM_22021338mg</name>
</gene>
<dbReference type="AlphaFoldDB" id="A0A0L8H6S8"/>
<accession>A0A0L8H6S8</accession>
<protein>
    <submittedName>
        <fullName evidence="1">Uncharacterized protein</fullName>
    </submittedName>
</protein>
<reference evidence="1" key="1">
    <citation type="submission" date="2015-07" db="EMBL/GenBank/DDBJ databases">
        <title>MeaNS - Measles Nucleotide Surveillance Program.</title>
        <authorList>
            <person name="Tran T."/>
            <person name="Druce J."/>
        </authorList>
    </citation>
    <scope>NUCLEOTIDE SEQUENCE</scope>
    <source>
        <strain evidence="1">UCB-OBI-ISO-001</strain>
        <tissue evidence="1">Gonad</tissue>
    </source>
</reference>
<sequence length="102" mass="11448">MFPEVNYSNPKEFLATHGYDAPPLLLLMIREAHIVSHQGTCSTGEGQTIDMQICGTGQNICCRPSFIPRQNNVLDNTSNQLRSAAMRATAWYCIRALANLWY</sequence>
<organism evidence="1">
    <name type="scientific">Octopus bimaculoides</name>
    <name type="common">California two-spotted octopus</name>
    <dbReference type="NCBI Taxonomy" id="37653"/>
    <lineage>
        <taxon>Eukaryota</taxon>
        <taxon>Metazoa</taxon>
        <taxon>Spiralia</taxon>
        <taxon>Lophotrochozoa</taxon>
        <taxon>Mollusca</taxon>
        <taxon>Cephalopoda</taxon>
        <taxon>Coleoidea</taxon>
        <taxon>Octopodiformes</taxon>
        <taxon>Octopoda</taxon>
        <taxon>Incirrata</taxon>
        <taxon>Octopodidae</taxon>
        <taxon>Octopus</taxon>
    </lineage>
</organism>